<dbReference type="AlphaFoldDB" id="A0A2H3E630"/>
<dbReference type="PANTHER" id="PTHR24305:SF187">
    <property type="entry name" value="P450, PUTATIVE (EUROFUNG)-RELATED"/>
    <property type="match status" value="1"/>
</dbReference>
<dbReference type="OrthoDB" id="6692864at2759"/>
<dbReference type="GO" id="GO:0016705">
    <property type="term" value="F:oxidoreductase activity, acting on paired donors, with incorporation or reduction of molecular oxygen"/>
    <property type="evidence" value="ECO:0007669"/>
    <property type="project" value="InterPro"/>
</dbReference>
<dbReference type="GO" id="GO:0005506">
    <property type="term" value="F:iron ion binding"/>
    <property type="evidence" value="ECO:0007669"/>
    <property type="project" value="InterPro"/>
</dbReference>
<proteinExistence type="inferred from homology"/>
<dbReference type="InterPro" id="IPR001128">
    <property type="entry name" value="Cyt_P450"/>
</dbReference>
<keyword evidence="10" id="KW-1185">Reference proteome</keyword>
<evidence type="ECO:0000256" key="7">
    <source>
        <dbReference type="ARBA" id="ARBA00023033"/>
    </source>
</evidence>
<dbReference type="InterPro" id="IPR050121">
    <property type="entry name" value="Cytochrome_P450_monoxygenase"/>
</dbReference>
<dbReference type="InterPro" id="IPR036396">
    <property type="entry name" value="Cyt_P450_sf"/>
</dbReference>
<sequence length="468" mass="52939">SIITYRHSSSHPLATFPGPKAAATTKWWMVHRILLKGGRHSKIQDLHTEYGPWVRVGPNELSINLPAAIRPIYNLSRASFYEGIPAPADSLITVVNRKVHARRRQAWNKAVTSDAMRSYIPILETRTSQLLSIFQQFSDQKKVVNLDHWTKLFFMDVMGDMGFSGGFETMAAGKDGEEWIKTASLSIPYLSMGQVPWLRNLFKYLPRNGPIESFQKFTRAKVDEIQKNSKVQRKDILGIIMNESPVSLTADEAAADASLIVVAATDTGVQTVTTLFRYLSVDPERTRRLQKEISFAFVGDNGEYDYQVLFTLPYLDACIQESLRIIPPGPFEGPPRTTGPEGAYILGKWIAPNTTVHVPVYTMHRDPAHFGPLVDHFVPERWIESENQKNPLLSPCNYDAFMPFSSGYGSCVGKHLALQNIKILVSSIFHKFDIEPQSGFDPIQFDQSYKEYGLWTHDALELIFKLRK</sequence>
<comment type="similarity">
    <text evidence="3">Belongs to the cytochrome P450 family.</text>
</comment>
<keyword evidence="5" id="KW-0560">Oxidoreductase</keyword>
<evidence type="ECO:0000313" key="10">
    <source>
        <dbReference type="Proteomes" id="UP000217790"/>
    </source>
</evidence>
<evidence type="ECO:0000256" key="2">
    <source>
        <dbReference type="ARBA" id="ARBA00005179"/>
    </source>
</evidence>
<dbReference type="InterPro" id="IPR002401">
    <property type="entry name" value="Cyt_P450_E_grp-I"/>
</dbReference>
<evidence type="ECO:0000256" key="6">
    <source>
        <dbReference type="ARBA" id="ARBA00023004"/>
    </source>
</evidence>
<dbReference type="GO" id="GO:0020037">
    <property type="term" value="F:heme binding"/>
    <property type="evidence" value="ECO:0007669"/>
    <property type="project" value="InterPro"/>
</dbReference>
<dbReference type="Pfam" id="PF00067">
    <property type="entry name" value="p450"/>
    <property type="match status" value="1"/>
</dbReference>
<evidence type="ECO:0000313" key="9">
    <source>
        <dbReference type="EMBL" id="PBK99162.1"/>
    </source>
</evidence>
<accession>A0A2H3E630</accession>
<organism evidence="9 10">
    <name type="scientific">Armillaria gallica</name>
    <name type="common">Bulbous honey fungus</name>
    <name type="synonym">Armillaria bulbosa</name>
    <dbReference type="NCBI Taxonomy" id="47427"/>
    <lineage>
        <taxon>Eukaryota</taxon>
        <taxon>Fungi</taxon>
        <taxon>Dikarya</taxon>
        <taxon>Basidiomycota</taxon>
        <taxon>Agaricomycotina</taxon>
        <taxon>Agaricomycetes</taxon>
        <taxon>Agaricomycetidae</taxon>
        <taxon>Agaricales</taxon>
        <taxon>Marasmiineae</taxon>
        <taxon>Physalacriaceae</taxon>
        <taxon>Armillaria</taxon>
    </lineage>
</organism>
<dbReference type="PANTHER" id="PTHR24305">
    <property type="entry name" value="CYTOCHROME P450"/>
    <property type="match status" value="1"/>
</dbReference>
<name>A0A2H3E630_ARMGA</name>
<comment type="cofactor">
    <cofactor evidence="1 8">
        <name>heme</name>
        <dbReference type="ChEBI" id="CHEBI:30413"/>
    </cofactor>
</comment>
<keyword evidence="7" id="KW-0503">Monooxygenase</keyword>
<dbReference type="EMBL" id="KZ293647">
    <property type="protein sequence ID" value="PBK99162.1"/>
    <property type="molecule type" value="Genomic_DNA"/>
</dbReference>
<dbReference type="PRINTS" id="PR00463">
    <property type="entry name" value="EP450I"/>
</dbReference>
<reference evidence="10" key="1">
    <citation type="journal article" date="2017" name="Nat. Ecol. Evol.">
        <title>Genome expansion and lineage-specific genetic innovations in the forest pathogenic fungi Armillaria.</title>
        <authorList>
            <person name="Sipos G."/>
            <person name="Prasanna A.N."/>
            <person name="Walter M.C."/>
            <person name="O'Connor E."/>
            <person name="Balint B."/>
            <person name="Krizsan K."/>
            <person name="Kiss B."/>
            <person name="Hess J."/>
            <person name="Varga T."/>
            <person name="Slot J."/>
            <person name="Riley R."/>
            <person name="Boka B."/>
            <person name="Rigling D."/>
            <person name="Barry K."/>
            <person name="Lee J."/>
            <person name="Mihaltcheva S."/>
            <person name="LaButti K."/>
            <person name="Lipzen A."/>
            <person name="Waldron R."/>
            <person name="Moloney N.M."/>
            <person name="Sperisen C."/>
            <person name="Kredics L."/>
            <person name="Vagvoelgyi C."/>
            <person name="Patrignani A."/>
            <person name="Fitzpatrick D."/>
            <person name="Nagy I."/>
            <person name="Doyle S."/>
            <person name="Anderson J.B."/>
            <person name="Grigoriev I.V."/>
            <person name="Gueldener U."/>
            <person name="Muensterkoetter M."/>
            <person name="Nagy L.G."/>
        </authorList>
    </citation>
    <scope>NUCLEOTIDE SEQUENCE [LARGE SCALE GENOMIC DNA]</scope>
    <source>
        <strain evidence="10">Ar21-2</strain>
    </source>
</reference>
<dbReference type="GO" id="GO:0004497">
    <property type="term" value="F:monooxygenase activity"/>
    <property type="evidence" value="ECO:0007669"/>
    <property type="project" value="UniProtKB-KW"/>
</dbReference>
<dbReference type="Proteomes" id="UP000217790">
    <property type="component" value="Unassembled WGS sequence"/>
</dbReference>
<evidence type="ECO:0000256" key="3">
    <source>
        <dbReference type="ARBA" id="ARBA00010617"/>
    </source>
</evidence>
<dbReference type="SUPFAM" id="SSF48264">
    <property type="entry name" value="Cytochrome P450"/>
    <property type="match status" value="1"/>
</dbReference>
<feature type="binding site" description="axial binding residue" evidence="8">
    <location>
        <position position="411"/>
    </location>
    <ligand>
        <name>heme</name>
        <dbReference type="ChEBI" id="CHEBI:30413"/>
    </ligand>
    <ligandPart>
        <name>Fe</name>
        <dbReference type="ChEBI" id="CHEBI:18248"/>
    </ligandPart>
</feature>
<dbReference type="InParanoid" id="A0A2H3E630"/>
<dbReference type="OMA" id="YKEYGLW"/>
<feature type="non-terminal residue" evidence="9">
    <location>
        <position position="1"/>
    </location>
</feature>
<dbReference type="Gene3D" id="1.10.630.10">
    <property type="entry name" value="Cytochrome P450"/>
    <property type="match status" value="1"/>
</dbReference>
<keyword evidence="4 8" id="KW-0479">Metal-binding</keyword>
<gene>
    <name evidence="9" type="ORF">ARMGADRAFT_918544</name>
</gene>
<keyword evidence="6 8" id="KW-0408">Iron</keyword>
<evidence type="ECO:0000256" key="8">
    <source>
        <dbReference type="PIRSR" id="PIRSR602401-1"/>
    </source>
</evidence>
<keyword evidence="8" id="KW-0349">Heme</keyword>
<protein>
    <submittedName>
        <fullName evidence="9">Cytochrome P450</fullName>
    </submittedName>
</protein>
<evidence type="ECO:0000256" key="4">
    <source>
        <dbReference type="ARBA" id="ARBA00022723"/>
    </source>
</evidence>
<dbReference type="STRING" id="47427.A0A2H3E630"/>
<evidence type="ECO:0000256" key="5">
    <source>
        <dbReference type="ARBA" id="ARBA00023002"/>
    </source>
</evidence>
<evidence type="ECO:0000256" key="1">
    <source>
        <dbReference type="ARBA" id="ARBA00001971"/>
    </source>
</evidence>
<comment type="pathway">
    <text evidence="2">Secondary metabolite biosynthesis.</text>
</comment>